<accession>A0A0S7BUB7</accession>
<name>A0A0S7BUB7_9BACT</name>
<dbReference type="EMBL" id="DF968183">
    <property type="protein sequence ID" value="GAP44490.1"/>
    <property type="molecule type" value="Genomic_DNA"/>
</dbReference>
<feature type="transmembrane region" description="Helical" evidence="1">
    <location>
        <begin position="12"/>
        <end position="35"/>
    </location>
</feature>
<proteinExistence type="predicted"/>
<protein>
    <submittedName>
        <fullName evidence="2">Uncharacterized protein</fullName>
    </submittedName>
</protein>
<sequence>MTIFYKKLIINPIIVIYLMITAYIIHYTVTLSAFIETQNIIFRLLPLEVGIPEKA</sequence>
<keyword evidence="1" id="KW-1133">Transmembrane helix</keyword>
<evidence type="ECO:0000256" key="1">
    <source>
        <dbReference type="SAM" id="Phobius"/>
    </source>
</evidence>
<keyword evidence="3" id="KW-1185">Reference proteome</keyword>
<keyword evidence="1" id="KW-0812">Transmembrane</keyword>
<dbReference type="Proteomes" id="UP000053091">
    <property type="component" value="Unassembled WGS sequence"/>
</dbReference>
<organism evidence="2">
    <name type="scientific">Lentimicrobium saccharophilum</name>
    <dbReference type="NCBI Taxonomy" id="1678841"/>
    <lineage>
        <taxon>Bacteria</taxon>
        <taxon>Pseudomonadati</taxon>
        <taxon>Bacteroidota</taxon>
        <taxon>Bacteroidia</taxon>
        <taxon>Bacteroidales</taxon>
        <taxon>Lentimicrobiaceae</taxon>
        <taxon>Lentimicrobium</taxon>
    </lineage>
</organism>
<evidence type="ECO:0000313" key="3">
    <source>
        <dbReference type="Proteomes" id="UP000053091"/>
    </source>
</evidence>
<gene>
    <name evidence="2" type="ORF">TBC1_12298</name>
</gene>
<reference evidence="2" key="1">
    <citation type="journal article" date="2015" name="Genome Announc.">
        <title>Draft Genome Sequence of Bacteroidales Strain TBC1, a Novel Isolate from a Methanogenic Wastewater Treatment System.</title>
        <authorList>
            <person name="Tourlousse D.M."/>
            <person name="Matsuura N."/>
            <person name="Sun L."/>
            <person name="Toyonaga M."/>
            <person name="Kuroda K."/>
            <person name="Ohashi A."/>
            <person name="Cruz R."/>
            <person name="Yamaguchi T."/>
            <person name="Sekiguchi Y."/>
        </authorList>
    </citation>
    <scope>NUCLEOTIDE SEQUENCE [LARGE SCALE GENOMIC DNA]</scope>
    <source>
        <strain evidence="2">TBC1</strain>
    </source>
</reference>
<keyword evidence="1" id="KW-0472">Membrane</keyword>
<evidence type="ECO:0000313" key="2">
    <source>
        <dbReference type="EMBL" id="GAP44490.1"/>
    </source>
</evidence>
<dbReference type="AlphaFoldDB" id="A0A0S7BUB7"/>